<evidence type="ECO:0000313" key="3">
    <source>
        <dbReference type="EMBL" id="ODB98302.1"/>
    </source>
</evidence>
<evidence type="ECO:0000259" key="1">
    <source>
        <dbReference type="SMART" id="SM00897"/>
    </source>
</evidence>
<dbReference type="SMART" id="SM00897">
    <property type="entry name" value="FIST"/>
    <property type="match status" value="1"/>
</dbReference>
<dbReference type="EMBL" id="LVJZ01000003">
    <property type="protein sequence ID" value="ODB98302.1"/>
    <property type="molecule type" value="Genomic_DNA"/>
</dbReference>
<dbReference type="Proteomes" id="UP000094849">
    <property type="component" value="Unassembled WGS sequence"/>
</dbReference>
<dbReference type="SMART" id="SM01204">
    <property type="entry name" value="FIST_C"/>
    <property type="match status" value="1"/>
</dbReference>
<evidence type="ECO:0000259" key="2">
    <source>
        <dbReference type="SMART" id="SM01204"/>
    </source>
</evidence>
<dbReference type="AlphaFoldDB" id="A0A1E2UUN7"/>
<evidence type="ECO:0008006" key="5">
    <source>
        <dbReference type="Google" id="ProtNLM"/>
    </source>
</evidence>
<organism evidence="3 4">
    <name type="scientific">Candidatus Thiodiazotropha endoloripes</name>
    <dbReference type="NCBI Taxonomy" id="1818881"/>
    <lineage>
        <taxon>Bacteria</taxon>
        <taxon>Pseudomonadati</taxon>
        <taxon>Pseudomonadota</taxon>
        <taxon>Gammaproteobacteria</taxon>
        <taxon>Chromatiales</taxon>
        <taxon>Sedimenticolaceae</taxon>
        <taxon>Candidatus Thiodiazotropha</taxon>
    </lineage>
</organism>
<protein>
    <recommendedName>
        <fullName evidence="5">Histidine kinase</fullName>
    </recommendedName>
</protein>
<evidence type="ECO:0000313" key="4">
    <source>
        <dbReference type="Proteomes" id="UP000094849"/>
    </source>
</evidence>
<dbReference type="OrthoDB" id="378730at2"/>
<dbReference type="STRING" id="1818881.A3196_17015"/>
<dbReference type="PANTHER" id="PTHR40252:SF2">
    <property type="entry name" value="BLR0328 PROTEIN"/>
    <property type="match status" value="1"/>
</dbReference>
<proteinExistence type="predicted"/>
<sequence length="381" mass="40792">MNRVFSSVQLDESGTVSGLRDSLQSAINQGAKGLLLLIGSANKIDFKQLPNLLRELAIPAVGVVVPGVLLQDQVYEDGIAVCGLTSTSAATVVPDINRSEQKLNHDIQQILSMNPNPSGVLIVIDGLSRGVDNFVTTLHDCIGPDVQVIGAGCGYRDFSLQPNLITADGLLSNAALLLFTTMELVTSVSHGWEPVEGPFLITDASDNQIQQINYQPAFPFYLDILAQHLGRAVAVEEFAALANHYPFGMAQLDSEFLVRDPVNRVGNAIVFAGAVPTNAMVYLLHASPHDLVEAAGSAVTDLRGRFSSRYGQETGLNVFLIDCISRRMVLGEDYGDELAIIRQHLPNNVSVLGILSIGEIANSHQGGIQWLNKTTVIGGLA</sequence>
<gene>
    <name evidence="3" type="ORF">A3196_17015</name>
</gene>
<feature type="domain" description="FIST C-domain" evidence="2">
    <location>
        <begin position="217"/>
        <end position="363"/>
    </location>
</feature>
<accession>A0A1E2UUN7</accession>
<dbReference type="InterPro" id="IPR019494">
    <property type="entry name" value="FIST_C"/>
</dbReference>
<dbReference type="Pfam" id="PF08495">
    <property type="entry name" value="FIST"/>
    <property type="match status" value="1"/>
</dbReference>
<dbReference type="PANTHER" id="PTHR40252">
    <property type="entry name" value="BLR0328 PROTEIN"/>
    <property type="match status" value="1"/>
</dbReference>
<dbReference type="RefSeq" id="WP_069014643.1">
    <property type="nucleotide sequence ID" value="NZ_LVJW01000003.1"/>
</dbReference>
<dbReference type="Pfam" id="PF10442">
    <property type="entry name" value="FIST_C"/>
    <property type="match status" value="1"/>
</dbReference>
<name>A0A1E2UUN7_9GAMM</name>
<dbReference type="InterPro" id="IPR013702">
    <property type="entry name" value="FIST_domain_N"/>
</dbReference>
<feature type="domain" description="FIST" evidence="1">
    <location>
        <begin position="31"/>
        <end position="216"/>
    </location>
</feature>
<reference evidence="3 4" key="1">
    <citation type="submission" date="2016-03" db="EMBL/GenBank/DDBJ databases">
        <title>Chemosynthetic sulphur-oxidizing symbionts of marine invertebrate animals are capable of nitrogen fixation.</title>
        <authorList>
            <person name="Petersen J.M."/>
            <person name="Kemper A."/>
            <person name="Gruber-Vodicka H."/>
            <person name="Cardini U."/>
            <person name="Geest Mvander."/>
            <person name="Kleiner M."/>
            <person name="Bulgheresi S."/>
            <person name="Fussmann M."/>
            <person name="Herbold C."/>
            <person name="Seah B.K.B."/>
            <person name="Antony C.Paul."/>
            <person name="Liu D."/>
            <person name="Belitz A."/>
            <person name="Weber M."/>
        </authorList>
    </citation>
    <scope>NUCLEOTIDE SEQUENCE [LARGE SCALE GENOMIC DNA]</scope>
    <source>
        <strain evidence="3">G_D</strain>
    </source>
</reference>
<comment type="caution">
    <text evidence="3">The sequence shown here is derived from an EMBL/GenBank/DDBJ whole genome shotgun (WGS) entry which is preliminary data.</text>
</comment>
<keyword evidence="4" id="KW-1185">Reference proteome</keyword>